<comment type="similarity">
    <text evidence="3">Belongs to the bacterial secretin family.</text>
</comment>
<dbReference type="Gene3D" id="3.30.1370.120">
    <property type="match status" value="1"/>
</dbReference>
<organism evidence="6 7">
    <name type="scientific">Persephonella hydrogeniphila</name>
    <dbReference type="NCBI Taxonomy" id="198703"/>
    <lineage>
        <taxon>Bacteria</taxon>
        <taxon>Pseudomonadati</taxon>
        <taxon>Aquificota</taxon>
        <taxon>Aquificia</taxon>
        <taxon>Aquificales</taxon>
        <taxon>Hydrogenothermaceae</taxon>
        <taxon>Persephonella</taxon>
    </lineage>
</organism>
<keyword evidence="4" id="KW-0175">Coiled coil</keyword>
<evidence type="ECO:0000256" key="1">
    <source>
        <dbReference type="ARBA" id="ARBA00004370"/>
    </source>
</evidence>
<dbReference type="PANTHER" id="PTHR30604">
    <property type="entry name" value="PROTEIN TRANSPORT PROTEIN HOFQ"/>
    <property type="match status" value="1"/>
</dbReference>
<accession>A0A285N821</accession>
<evidence type="ECO:0000256" key="3">
    <source>
        <dbReference type="RuleBase" id="RU004003"/>
    </source>
</evidence>
<name>A0A285N821_9AQUI</name>
<dbReference type="InterPro" id="IPR001775">
    <property type="entry name" value="GspD/PilQ"/>
</dbReference>
<dbReference type="Pfam" id="PF00263">
    <property type="entry name" value="Secretin"/>
    <property type="match status" value="1"/>
</dbReference>
<protein>
    <submittedName>
        <fullName evidence="6">Type IV pilus assembly protein PilQ</fullName>
    </submittedName>
</protein>
<dbReference type="Proteomes" id="UP000219036">
    <property type="component" value="Unassembled WGS sequence"/>
</dbReference>
<sequence>MRVRYLFPLIAVLFAITTGWAQVKISAEFYGAKLSTVIDVVSELSNKNIIWDKEAAAKSSTPVYLTIRKPVSVETLFRLALKEYDLTYIRQGSIYKIKVAQESLITIPPEVVKYLGKDVFDSFVSIIKDNVSNTAEVKVYKASNAVYVRDAKENVENLKKVIAEFLKPLQKEAEKLAKIEEEKEKQMKEAALAKAKLESMLIKKEIKVKPEEFKAIEDELIENLSPYGKYSYDKKTGKLTIVEVRNNFSKISKILAKAQKIDIVTKCYYVRALEPAELLMTISENYLTKYGSIIFKSKETSKAVGLEKSLRVGGTAGTTTTTTTSEKEKSIITSLPKVCITDVPSVVDKIYKNFSNILLKRPYQIAIEARIVQIQSSFKRDLGIQWGGQITEGNFRASGAGLTTSYLSPGTSYVFDFPGASVTAGSGAAVGLLYGTANNFIDMRLSALEQIGKTKILSRPKVITIDGEGAEIAQGFEIPYTTFGTTGGAAVANVQFKQALLKLNVIPRTTPDGNIIMTIDLTQDIPDFAKSVAGQPPIQTKSVTSKVVAKDGQTIVIGGILEKTEEVGEKGVPGLMKIPILGWLFKTQTKNHENRELLIFITPKIIYE</sequence>
<dbReference type="GO" id="GO:0009306">
    <property type="term" value="P:protein secretion"/>
    <property type="evidence" value="ECO:0007669"/>
    <property type="project" value="InterPro"/>
</dbReference>
<keyword evidence="7" id="KW-1185">Reference proteome</keyword>
<dbReference type="PANTHER" id="PTHR30604:SF1">
    <property type="entry name" value="DNA UTILIZATION PROTEIN HOFQ"/>
    <property type="match status" value="1"/>
</dbReference>
<feature type="domain" description="Type II/III secretion system secretin-like" evidence="5">
    <location>
        <begin position="447"/>
        <end position="606"/>
    </location>
</feature>
<evidence type="ECO:0000313" key="7">
    <source>
        <dbReference type="Proteomes" id="UP000219036"/>
    </source>
</evidence>
<dbReference type="EMBL" id="OBEI01000001">
    <property type="protein sequence ID" value="SNZ04116.1"/>
    <property type="molecule type" value="Genomic_DNA"/>
</dbReference>
<dbReference type="InterPro" id="IPR004846">
    <property type="entry name" value="T2SS/T3SS_dom"/>
</dbReference>
<dbReference type="PRINTS" id="PR00811">
    <property type="entry name" value="BCTERIALGSPD"/>
</dbReference>
<evidence type="ECO:0000259" key="5">
    <source>
        <dbReference type="Pfam" id="PF00263"/>
    </source>
</evidence>
<reference evidence="7" key="1">
    <citation type="submission" date="2017-09" db="EMBL/GenBank/DDBJ databases">
        <authorList>
            <person name="Varghese N."/>
            <person name="Submissions S."/>
        </authorList>
    </citation>
    <scope>NUCLEOTIDE SEQUENCE [LARGE SCALE GENOMIC DNA]</scope>
    <source>
        <strain evidence="7">DSM 15103</strain>
    </source>
</reference>
<dbReference type="RefSeq" id="WP_096999732.1">
    <property type="nucleotide sequence ID" value="NZ_OBEI01000001.1"/>
</dbReference>
<dbReference type="InterPro" id="IPR038591">
    <property type="entry name" value="NolW-like_sf"/>
</dbReference>
<proteinExistence type="inferred from homology"/>
<dbReference type="InterPro" id="IPR051808">
    <property type="entry name" value="Type_IV_pilus_biogenesis"/>
</dbReference>
<dbReference type="AlphaFoldDB" id="A0A285N821"/>
<dbReference type="PRINTS" id="PR01032">
    <property type="entry name" value="PHAGEIV"/>
</dbReference>
<evidence type="ECO:0000256" key="2">
    <source>
        <dbReference type="ARBA" id="ARBA00023136"/>
    </source>
</evidence>
<evidence type="ECO:0000256" key="4">
    <source>
        <dbReference type="SAM" id="Coils"/>
    </source>
</evidence>
<gene>
    <name evidence="6" type="ORF">SAMN06265182_0557</name>
</gene>
<comment type="subcellular location">
    <subcellularLocation>
        <location evidence="1">Membrane</location>
    </subcellularLocation>
</comment>
<dbReference type="OrthoDB" id="9779724at2"/>
<feature type="coiled-coil region" evidence="4">
    <location>
        <begin position="169"/>
        <end position="200"/>
    </location>
</feature>
<evidence type="ECO:0000313" key="6">
    <source>
        <dbReference type="EMBL" id="SNZ04116.1"/>
    </source>
</evidence>
<dbReference type="GO" id="GO:0016020">
    <property type="term" value="C:membrane"/>
    <property type="evidence" value="ECO:0007669"/>
    <property type="project" value="UniProtKB-SubCell"/>
</dbReference>
<keyword evidence="2" id="KW-0472">Membrane</keyword>